<evidence type="ECO:0000259" key="1">
    <source>
        <dbReference type="Pfam" id="PF10135"/>
    </source>
</evidence>
<feature type="domain" description="Flagellar protein FlgJ N-terminal" evidence="1">
    <location>
        <begin position="41"/>
        <end position="80"/>
    </location>
</feature>
<comment type="caution">
    <text evidence="2">The sequence shown here is derived from an EMBL/GenBank/DDBJ whole genome shotgun (WGS) entry which is preliminary data.</text>
</comment>
<evidence type="ECO:0000313" key="3">
    <source>
        <dbReference type="Proteomes" id="UP001517376"/>
    </source>
</evidence>
<accession>A0ABW9Y5C6</accession>
<protein>
    <submittedName>
        <fullName evidence="2">Chemotaxis protein chel</fullName>
    </submittedName>
</protein>
<name>A0ABW9Y5C6_9RHOB</name>
<sequence>MDITTPALHPPTPRDNLRQKAREMETAFLAEMLRHSGLSAQKGPFGGGIGEEQFASFLRDAQAGAIVSAGGIGLTEPLFRALTGGRND</sequence>
<dbReference type="EMBL" id="JAAATW010000001">
    <property type="protein sequence ID" value="NBE07394.1"/>
    <property type="molecule type" value="Genomic_DNA"/>
</dbReference>
<proteinExistence type="predicted"/>
<organism evidence="2 3">
    <name type="scientific">Paragemmobacter ruber</name>
    <dbReference type="NCBI Taxonomy" id="1985673"/>
    <lineage>
        <taxon>Bacteria</taxon>
        <taxon>Pseudomonadati</taxon>
        <taxon>Pseudomonadota</taxon>
        <taxon>Alphaproteobacteria</taxon>
        <taxon>Rhodobacterales</taxon>
        <taxon>Paracoccaceae</taxon>
        <taxon>Paragemmobacter</taxon>
    </lineage>
</organism>
<dbReference type="InterPro" id="IPR019301">
    <property type="entry name" value="Flagellar_prot_FlgJ_N"/>
</dbReference>
<gene>
    <name evidence="2" type="ORF">GU920_07595</name>
</gene>
<reference evidence="3" key="1">
    <citation type="submission" date="2020-01" db="EMBL/GenBank/DDBJ databases">
        <title>Sphingomonas sp. strain CSW-10.</title>
        <authorList>
            <person name="Chen W.-M."/>
        </authorList>
    </citation>
    <scope>NUCLEOTIDE SEQUENCE [LARGE SCALE GENOMIC DNA]</scope>
    <source>
        <strain evidence="3">CCP-1</strain>
    </source>
</reference>
<evidence type="ECO:0000313" key="2">
    <source>
        <dbReference type="EMBL" id="NBE07394.1"/>
    </source>
</evidence>
<dbReference type="Proteomes" id="UP001517376">
    <property type="component" value="Unassembled WGS sequence"/>
</dbReference>
<dbReference type="Pfam" id="PF10135">
    <property type="entry name" value="Rod-binding"/>
    <property type="match status" value="1"/>
</dbReference>
<keyword evidence="3" id="KW-1185">Reference proteome</keyword>